<reference evidence="8" key="1">
    <citation type="submission" date="2013-08" db="EMBL/GenBank/DDBJ databases">
        <authorList>
            <person name="Durkin A.S."/>
            <person name="Haft D.R."/>
            <person name="McCorrison J."/>
            <person name="Torralba M."/>
            <person name="Gillis M."/>
            <person name="Haft D.H."/>
            <person name="Methe B."/>
            <person name="Sutton G."/>
            <person name="Nelson K.E."/>
        </authorList>
    </citation>
    <scope>NUCLEOTIDE SEQUENCE [LARGE SCALE GENOMIC DNA]</scope>
    <source>
        <strain evidence="8">F0233</strain>
    </source>
</reference>
<keyword evidence="3" id="KW-0479">Metal-binding</keyword>
<keyword evidence="5" id="KW-0411">Iron-sulfur</keyword>
<evidence type="ECO:0000256" key="5">
    <source>
        <dbReference type="ARBA" id="ARBA00023014"/>
    </source>
</evidence>
<dbReference type="Gene3D" id="3.80.30.20">
    <property type="entry name" value="tm_1862 like domain"/>
    <property type="match status" value="1"/>
</dbReference>
<dbReference type="EMBL" id="ACVN02000333">
    <property type="protein sequence ID" value="ERK49031.1"/>
    <property type="molecule type" value="Genomic_DNA"/>
</dbReference>
<evidence type="ECO:0000313" key="9">
    <source>
        <dbReference type="Proteomes" id="UP000017052"/>
    </source>
</evidence>
<dbReference type="SFLD" id="SFLDS00029">
    <property type="entry name" value="Radical_SAM"/>
    <property type="match status" value="1"/>
</dbReference>
<dbReference type="OrthoDB" id="9801424at2"/>
<dbReference type="GO" id="GO:0005829">
    <property type="term" value="C:cytosol"/>
    <property type="evidence" value="ECO:0007669"/>
    <property type="project" value="TreeGrafter"/>
</dbReference>
<dbReference type="GO" id="GO:0031419">
    <property type="term" value="F:cobalamin binding"/>
    <property type="evidence" value="ECO:0007669"/>
    <property type="project" value="InterPro"/>
</dbReference>
<sequence length="633" mass="69908">MRVSIVVPPAANPDWPSMGAEVIAAVSRRAGHDTTVHYAQLLQPKGDSLEEFSISTAGLYSPTYFGQSVPQFAQELAAAVHADLRVLRPQLGDAGIAPPDYMTKRYIRAMNAARDVVRRAVVEILDDSPDVVGFSITLDVQKMPAAAIARGLREKGFSGRLVAGGSAMDGRSPLAFLRTFTEFDAVLVGEADESWVSCLDRINAGRTDLAGIPGILCRKGSTVLVGPPERPPEDLDGCATPDYRDYIRQYEASEWSQDGGSVLVLESSRSCWWGARSRCTFCAIDSRTRPYRTKSSDRTIAELRKLWVTYSPRVVLYTDSIFPYSYREDHLARLAEDSRSDCWSLFYETKSTVPRRTIARFACAGVREVQPGIESFSTRTLRHMRKGATALQQVNFLKWCSAYGVHAGYGLIAGTPGETAEDLRQVLSVLRAIEHLDAPEQLNWLLLFQTSDYYEQRDSYGFQDVQPLEAERLAYQAPESVLQDLVSMYRYTLPSHRDPEYLAAFRAVEEWIAAHHSSARAPSLTADDCGDCILIIRRALNGAQSLTAVADAAELFLLRECAEVRSLPGLIRNGPYDSDALLTAAERLVTAGLMLVDGTWMLALPIPVDAEASVDAAWPAHITQPKRKEECPS</sequence>
<evidence type="ECO:0000256" key="1">
    <source>
        <dbReference type="ARBA" id="ARBA00001966"/>
    </source>
</evidence>
<dbReference type="NCBIfam" id="TIGR03975">
    <property type="entry name" value="rSAM_ocin_1"/>
    <property type="match status" value="1"/>
</dbReference>
<evidence type="ECO:0000256" key="3">
    <source>
        <dbReference type="ARBA" id="ARBA00022723"/>
    </source>
</evidence>
<dbReference type="AlphaFoldDB" id="U2PY65"/>
<accession>U2PY65</accession>
<dbReference type="SFLD" id="SFLDF00324">
    <property type="entry name" value="bacteriocin_maturation"/>
    <property type="match status" value="1"/>
</dbReference>
<dbReference type="InterPro" id="IPR006158">
    <property type="entry name" value="Cobalamin-bd"/>
</dbReference>
<dbReference type="RefSeq" id="WP_021798945.1">
    <property type="nucleotide sequence ID" value="NZ_ACVN02000333.1"/>
</dbReference>
<dbReference type="InterPro" id="IPR007197">
    <property type="entry name" value="rSAM"/>
</dbReference>
<organism evidence="8 9">
    <name type="scientific">Propionibacterium acidifaciens F0233</name>
    <dbReference type="NCBI Taxonomy" id="553198"/>
    <lineage>
        <taxon>Bacteria</taxon>
        <taxon>Bacillati</taxon>
        <taxon>Actinomycetota</taxon>
        <taxon>Actinomycetes</taxon>
        <taxon>Propionibacteriales</taxon>
        <taxon>Propionibacteriaceae</taxon>
        <taxon>Propionibacterium</taxon>
    </lineage>
</organism>
<feature type="domain" description="Radical SAM core" evidence="7">
    <location>
        <begin position="257"/>
        <end position="490"/>
    </location>
</feature>
<dbReference type="PROSITE" id="PS51332">
    <property type="entry name" value="B12_BINDING"/>
    <property type="match status" value="1"/>
</dbReference>
<dbReference type="Gene3D" id="3.40.50.280">
    <property type="entry name" value="Cobalamin-binding domain"/>
    <property type="match status" value="1"/>
</dbReference>
<evidence type="ECO:0000259" key="7">
    <source>
        <dbReference type="PROSITE" id="PS51918"/>
    </source>
</evidence>
<dbReference type="SFLD" id="SFLDG01082">
    <property type="entry name" value="B12-binding_domain_containing"/>
    <property type="match status" value="1"/>
</dbReference>
<dbReference type="InterPro" id="IPR023984">
    <property type="entry name" value="rSAM_ocin_1"/>
</dbReference>
<dbReference type="InterPro" id="IPR051198">
    <property type="entry name" value="BchE-like"/>
</dbReference>
<dbReference type="PANTHER" id="PTHR43409">
    <property type="entry name" value="ANAEROBIC MAGNESIUM-PROTOPORPHYRIN IX MONOMETHYL ESTER CYCLASE-RELATED"/>
    <property type="match status" value="1"/>
</dbReference>
<keyword evidence="4" id="KW-0408">Iron</keyword>
<evidence type="ECO:0000313" key="8">
    <source>
        <dbReference type="EMBL" id="ERK49031.1"/>
    </source>
</evidence>
<dbReference type="Proteomes" id="UP000017052">
    <property type="component" value="Unassembled WGS sequence"/>
</dbReference>
<gene>
    <name evidence="8" type="ORF">HMPREF0682_1653</name>
</gene>
<dbReference type="SMART" id="SM00729">
    <property type="entry name" value="Elp3"/>
    <property type="match status" value="1"/>
</dbReference>
<dbReference type="Pfam" id="PF04055">
    <property type="entry name" value="Radical_SAM"/>
    <property type="match status" value="1"/>
</dbReference>
<comment type="cofactor">
    <cofactor evidence="1">
        <name>[4Fe-4S] cluster</name>
        <dbReference type="ChEBI" id="CHEBI:49883"/>
    </cofactor>
</comment>
<keyword evidence="9" id="KW-1185">Reference proteome</keyword>
<comment type="caution">
    <text evidence="8">The sequence shown here is derived from an EMBL/GenBank/DDBJ whole genome shotgun (WGS) entry which is preliminary data.</text>
</comment>
<dbReference type="InterPro" id="IPR058240">
    <property type="entry name" value="rSAM_sf"/>
</dbReference>
<evidence type="ECO:0000259" key="6">
    <source>
        <dbReference type="PROSITE" id="PS51332"/>
    </source>
</evidence>
<name>U2PY65_9ACTN</name>
<dbReference type="GeneID" id="95360181"/>
<proteinExistence type="predicted"/>
<dbReference type="InterPro" id="IPR023404">
    <property type="entry name" value="rSAM_horseshoe"/>
</dbReference>
<dbReference type="SUPFAM" id="SSF102114">
    <property type="entry name" value="Radical SAM enzymes"/>
    <property type="match status" value="1"/>
</dbReference>
<dbReference type="GO" id="GO:0046872">
    <property type="term" value="F:metal ion binding"/>
    <property type="evidence" value="ECO:0007669"/>
    <property type="project" value="UniProtKB-KW"/>
</dbReference>
<dbReference type="PROSITE" id="PS51918">
    <property type="entry name" value="RADICAL_SAM"/>
    <property type="match status" value="1"/>
</dbReference>
<dbReference type="GO" id="GO:0003824">
    <property type="term" value="F:catalytic activity"/>
    <property type="evidence" value="ECO:0007669"/>
    <property type="project" value="InterPro"/>
</dbReference>
<evidence type="ECO:0000256" key="4">
    <source>
        <dbReference type="ARBA" id="ARBA00023004"/>
    </source>
</evidence>
<dbReference type="InterPro" id="IPR006638">
    <property type="entry name" value="Elp3/MiaA/NifB-like_rSAM"/>
</dbReference>
<feature type="domain" description="B12-binding" evidence="6">
    <location>
        <begin position="61"/>
        <end position="209"/>
    </location>
</feature>
<evidence type="ECO:0000256" key="2">
    <source>
        <dbReference type="ARBA" id="ARBA00022691"/>
    </source>
</evidence>
<dbReference type="GO" id="GO:0051536">
    <property type="term" value="F:iron-sulfur cluster binding"/>
    <property type="evidence" value="ECO:0007669"/>
    <property type="project" value="UniProtKB-KW"/>
</dbReference>
<keyword evidence="2" id="KW-0949">S-adenosyl-L-methionine</keyword>
<protein>
    <submittedName>
        <fullName evidence="8">Bacteriocin maturation radical SAM protein 1</fullName>
    </submittedName>
</protein>
<dbReference type="PANTHER" id="PTHR43409:SF7">
    <property type="entry name" value="BLL1977 PROTEIN"/>
    <property type="match status" value="1"/>
</dbReference>